<organism evidence="12 13">
    <name type="scientific">Paucilactobacillus hokkaidonensis JCM 18461</name>
    <dbReference type="NCBI Taxonomy" id="1291742"/>
    <lineage>
        <taxon>Bacteria</taxon>
        <taxon>Bacillati</taxon>
        <taxon>Bacillota</taxon>
        <taxon>Bacilli</taxon>
        <taxon>Lactobacillales</taxon>
        <taxon>Lactobacillaceae</taxon>
        <taxon>Paucilactobacillus</taxon>
    </lineage>
</organism>
<keyword evidence="6 8" id="KW-0472">Membrane</keyword>
<dbReference type="Gene3D" id="2.40.30.170">
    <property type="match status" value="1"/>
</dbReference>
<sequence length="458" mass="50930">MDTKYLESSEFYDKRFRNFATLVIIPAFVLLLLTILFGVFAKKEIVTKATGQIIANKPLATIQSTSSNRVDLTAVTEGKFVRKGNKLITFANTKEQTQIKLLTLEKDNLNSKIDAITLLQTGINENKNTFSSADNFGMSNILFNYLSQNKVSQANSNINNKSASDQQTSYEGQKDELNTLIKQYGNKISDYKSVISAVNNGSGLSSSNSQKNLLTNYQAQAKQMSNQELKSLQVQTTSDLKSQVDQLQETLDGYTLQEKALSTPSDPGEVQIINVEKTDEIKQNALTSAASDLSDAKEQLAEVTAKLDLFQADNSDNTIYAPATGVIHSLVSNERVRYYPKGSEIAAIYPRISKQKKIAVECFVQSSKIVNLKKGQQVRFKLTNKNPKSLTLNGKISKIDSAATQTKAGNFFRVKAELNLPRDQRLNLHYGIQGQIMLVTDHKTYFNYYKDLITSGDN</sequence>
<feature type="coiled-coil region" evidence="7">
    <location>
        <begin position="286"/>
        <end position="313"/>
    </location>
</feature>
<evidence type="ECO:0000256" key="2">
    <source>
        <dbReference type="ARBA" id="ARBA00009477"/>
    </source>
</evidence>
<dbReference type="EMBL" id="AP014680">
    <property type="protein sequence ID" value="BAP85299.1"/>
    <property type="molecule type" value="Genomic_DNA"/>
</dbReference>
<evidence type="ECO:0000259" key="9">
    <source>
        <dbReference type="Pfam" id="PF25887"/>
    </source>
</evidence>
<evidence type="ECO:0000256" key="5">
    <source>
        <dbReference type="ARBA" id="ARBA00022989"/>
    </source>
</evidence>
<dbReference type="InterPro" id="IPR058795">
    <property type="entry name" value="LcnD_C"/>
</dbReference>
<keyword evidence="7" id="KW-0175">Coiled coil</keyword>
<dbReference type="InterPro" id="IPR058786">
    <property type="entry name" value="BSH_LcnD"/>
</dbReference>
<feature type="domain" description="LcnD-like C-terminal" evidence="11">
    <location>
        <begin position="355"/>
        <end position="443"/>
    </location>
</feature>
<proteinExistence type="inferred from homology"/>
<keyword evidence="5 8" id="KW-1133">Transmembrane helix</keyword>
<evidence type="ECO:0000256" key="4">
    <source>
        <dbReference type="ARBA" id="ARBA00022692"/>
    </source>
</evidence>
<evidence type="ECO:0000256" key="7">
    <source>
        <dbReference type="SAM" id="Coils"/>
    </source>
</evidence>
<comment type="similarity">
    <text evidence="2">Belongs to the membrane fusion protein (MFP) (TC 8.A.1) family.</text>
</comment>
<dbReference type="Proteomes" id="UP000031620">
    <property type="component" value="Chromosome"/>
</dbReference>
<evidence type="ECO:0000256" key="1">
    <source>
        <dbReference type="ARBA" id="ARBA00004167"/>
    </source>
</evidence>
<feature type="domain" description="LcnD-like long helical bundle" evidence="9">
    <location>
        <begin position="103"/>
        <end position="310"/>
    </location>
</feature>
<dbReference type="PANTHER" id="PTHR30386">
    <property type="entry name" value="MEMBRANE FUSION SUBUNIT OF EMRAB-TOLC MULTIDRUG EFFLUX PUMP"/>
    <property type="match status" value="1"/>
</dbReference>
<evidence type="ECO:0000259" key="10">
    <source>
        <dbReference type="Pfam" id="PF25935"/>
    </source>
</evidence>
<dbReference type="HOGENOM" id="CLU_047946_0_0_9"/>
<accession>A0A0A1GW79</accession>
<reference evidence="12 13" key="1">
    <citation type="submission" date="2014-11" db="EMBL/GenBank/DDBJ databases">
        <title>Complete genome sequence and analysis of Lactobacillus hokkaidonensis LOOC260T.</title>
        <authorList>
            <person name="Tanizawa Y."/>
            <person name="Tohno M."/>
            <person name="Kaminuma E."/>
            <person name="Nakamura Y."/>
            <person name="Arita M."/>
        </authorList>
    </citation>
    <scope>NUCLEOTIDE SEQUENCE [LARGE SCALE GENOMIC DNA]</scope>
    <source>
        <strain evidence="12 13">LOOC260</strain>
    </source>
</reference>
<evidence type="ECO:0000256" key="3">
    <source>
        <dbReference type="ARBA" id="ARBA00022448"/>
    </source>
</evidence>
<dbReference type="InterPro" id="IPR050739">
    <property type="entry name" value="MFP"/>
</dbReference>
<dbReference type="Pfam" id="PF25887">
    <property type="entry name" value="HB_LcnD"/>
    <property type="match status" value="1"/>
</dbReference>
<keyword evidence="3" id="KW-0813">Transport</keyword>
<keyword evidence="4 8" id="KW-0812">Transmembrane</keyword>
<dbReference type="GO" id="GO:0016020">
    <property type="term" value="C:membrane"/>
    <property type="evidence" value="ECO:0007669"/>
    <property type="project" value="UniProtKB-SubCell"/>
</dbReference>
<evidence type="ECO:0000256" key="8">
    <source>
        <dbReference type="SAM" id="Phobius"/>
    </source>
</evidence>
<gene>
    <name evidence="12" type="ORF">LOOC260_107590</name>
</gene>
<feature type="domain" description="LcnD-like barrel-sandwich hybrid" evidence="10">
    <location>
        <begin position="59"/>
        <end position="350"/>
    </location>
</feature>
<dbReference type="AlphaFoldDB" id="A0A0A1GW79"/>
<dbReference type="Pfam" id="PF25940">
    <property type="entry name" value="LcnD_C"/>
    <property type="match status" value="1"/>
</dbReference>
<protein>
    <submittedName>
        <fullName evidence="12">Accessory protein</fullName>
    </submittedName>
</protein>
<comment type="subcellular location">
    <subcellularLocation>
        <location evidence="1">Membrane</location>
        <topology evidence="1">Single-pass membrane protein</topology>
    </subcellularLocation>
</comment>
<name>A0A0A1GW79_9LACO</name>
<evidence type="ECO:0000256" key="6">
    <source>
        <dbReference type="ARBA" id="ARBA00023136"/>
    </source>
</evidence>
<dbReference type="Pfam" id="PF25935">
    <property type="entry name" value="BSH_LcnD"/>
    <property type="match status" value="1"/>
</dbReference>
<evidence type="ECO:0000259" key="11">
    <source>
        <dbReference type="Pfam" id="PF25940"/>
    </source>
</evidence>
<dbReference type="KEGG" id="lho:LOOC260_107590"/>
<dbReference type="InterPro" id="IPR005696">
    <property type="entry name" value="MesE/LcnD"/>
</dbReference>
<dbReference type="RefSeq" id="WP_041093107.1">
    <property type="nucleotide sequence ID" value="NZ_AP014680.1"/>
</dbReference>
<feature type="transmembrane region" description="Helical" evidence="8">
    <location>
        <begin position="20"/>
        <end position="41"/>
    </location>
</feature>
<dbReference type="STRING" id="1291742.LOOC260_107590"/>
<dbReference type="InterPro" id="IPR058794">
    <property type="entry name" value="HB_LcnD"/>
</dbReference>
<evidence type="ECO:0000313" key="13">
    <source>
        <dbReference type="Proteomes" id="UP000031620"/>
    </source>
</evidence>
<evidence type="ECO:0000313" key="12">
    <source>
        <dbReference type="EMBL" id="BAP85299.1"/>
    </source>
</evidence>
<dbReference type="NCBIfam" id="TIGR01000">
    <property type="entry name" value="bacteriocin_acc"/>
    <property type="match status" value="1"/>
</dbReference>
<dbReference type="PANTHER" id="PTHR30386:SF26">
    <property type="entry name" value="TRANSPORT PROTEIN COMB"/>
    <property type="match status" value="1"/>
</dbReference>